<organism evidence="2 3">
    <name type="scientific">Blattamonas nauphoetae</name>
    <dbReference type="NCBI Taxonomy" id="2049346"/>
    <lineage>
        <taxon>Eukaryota</taxon>
        <taxon>Metamonada</taxon>
        <taxon>Preaxostyla</taxon>
        <taxon>Oxymonadida</taxon>
        <taxon>Blattamonas</taxon>
    </lineage>
</organism>
<evidence type="ECO:0000313" key="3">
    <source>
        <dbReference type="Proteomes" id="UP001281761"/>
    </source>
</evidence>
<proteinExistence type="predicted"/>
<keyword evidence="3" id="KW-1185">Reference proteome</keyword>
<evidence type="ECO:0000313" key="2">
    <source>
        <dbReference type="EMBL" id="KAK2955416.1"/>
    </source>
</evidence>
<gene>
    <name evidence="2" type="ORF">BLNAU_9644</name>
</gene>
<feature type="compositionally biased region" description="Basic and acidic residues" evidence="1">
    <location>
        <begin position="516"/>
        <end position="543"/>
    </location>
</feature>
<evidence type="ECO:0000256" key="1">
    <source>
        <dbReference type="SAM" id="MobiDB-lite"/>
    </source>
</evidence>
<dbReference type="Proteomes" id="UP001281761">
    <property type="component" value="Unassembled WGS sequence"/>
</dbReference>
<feature type="region of interest" description="Disordered" evidence="1">
    <location>
        <begin position="515"/>
        <end position="543"/>
    </location>
</feature>
<accession>A0ABQ9XVA7</accession>
<comment type="caution">
    <text evidence="2">The sequence shown here is derived from an EMBL/GenBank/DDBJ whole genome shotgun (WGS) entry which is preliminary data.</text>
</comment>
<name>A0ABQ9XVA7_9EUKA</name>
<dbReference type="EMBL" id="JARBJD010000067">
    <property type="protein sequence ID" value="KAK2955416.1"/>
    <property type="molecule type" value="Genomic_DNA"/>
</dbReference>
<evidence type="ECO:0008006" key="4">
    <source>
        <dbReference type="Google" id="ProtNLM"/>
    </source>
</evidence>
<protein>
    <recommendedName>
        <fullName evidence="4">Integrase catalytic domain-containing protein</fullName>
    </recommendedName>
</protein>
<sequence length="543" mass="63061">MPQPQRKWVFVDSLEGQTILQKLRSFPFPFNFSITDDDENTSLIGEFQLFEFHRLIFETRYSLFKQFNLQFPGLISKTFFYNHTTTLSQPRNRTDLCDLCETAETIQFDDRKGTEKTPEQLAEDEKLLEEWNYHVHKYHTQRRLHNKHKASLQNKQAVVIADYKQNLFLPLSRRQRNHSFFQRHPVIVFGVVVHLCDGDGKRNKLFFTFLSANNNKQSFDVICALRTVFWHPSTKDINSVQFWADGGSNFKCSETIHALTVLFPRRRLEQAGTQLTVVVNYFETAHGKNEVDSLFGVLSQMLKQNIPKMGLSSFSDLLSFFRLNTLRLDEQKPEHLRHHYVLEYDRAQEFIDPCNLTIKGIKASLKFEVINGLLYTSQTSASFEPKTVSLWSKRNDTSQTRLQDTSISTVKTQVSSGFAESVAHEIESIEGKLPHVYSEICPVKKSKSTSCQSNQDHESALAIRVRQSTMLAGRGQTRIVYDDCDSKRKLRSDRRRELRVAKLINLTEDFEESELEVSRKKSVGREWRKDEKSAQRSEMEGKS</sequence>
<reference evidence="2 3" key="1">
    <citation type="journal article" date="2022" name="bioRxiv">
        <title>Genomics of Preaxostyla Flagellates Illuminates Evolutionary Transitions and the Path Towards Mitochondrial Loss.</title>
        <authorList>
            <person name="Novak L.V.F."/>
            <person name="Treitli S.C."/>
            <person name="Pyrih J."/>
            <person name="Halakuc P."/>
            <person name="Pipaliya S.V."/>
            <person name="Vacek V."/>
            <person name="Brzon O."/>
            <person name="Soukal P."/>
            <person name="Eme L."/>
            <person name="Dacks J.B."/>
            <person name="Karnkowska A."/>
            <person name="Elias M."/>
            <person name="Hampl V."/>
        </authorList>
    </citation>
    <scope>NUCLEOTIDE SEQUENCE [LARGE SCALE GENOMIC DNA]</scope>
    <source>
        <strain evidence="2">NAU3</strain>
        <tissue evidence="2">Gut</tissue>
    </source>
</reference>